<reference evidence="1" key="1">
    <citation type="submission" date="2022-07" db="EMBL/GenBank/DDBJ databases">
        <title>Phylogenomic reconstructions and comparative analyses of Kickxellomycotina fungi.</title>
        <authorList>
            <person name="Reynolds N.K."/>
            <person name="Stajich J.E."/>
            <person name="Barry K."/>
            <person name="Grigoriev I.V."/>
            <person name="Crous P."/>
            <person name="Smith M.E."/>
        </authorList>
    </citation>
    <scope>NUCLEOTIDE SEQUENCE</scope>
    <source>
        <strain evidence="1">NRRL 5244</strain>
    </source>
</reference>
<name>A0ACC1J6T2_9FUNG</name>
<comment type="caution">
    <text evidence="1">The sequence shown here is derived from an EMBL/GenBank/DDBJ whole genome shotgun (WGS) entry which is preliminary data.</text>
</comment>
<dbReference type="EMBL" id="JANBPW010002760">
    <property type="protein sequence ID" value="KAJ1939700.1"/>
    <property type="molecule type" value="Genomic_DNA"/>
</dbReference>
<evidence type="ECO:0000313" key="1">
    <source>
        <dbReference type="EMBL" id="KAJ1939700.1"/>
    </source>
</evidence>
<keyword evidence="2" id="KW-1185">Reference proteome</keyword>
<protein>
    <submittedName>
        <fullName evidence="1">Uncharacterized protein</fullName>
    </submittedName>
</protein>
<evidence type="ECO:0000313" key="2">
    <source>
        <dbReference type="Proteomes" id="UP001150603"/>
    </source>
</evidence>
<proteinExistence type="predicted"/>
<organism evidence="1 2">
    <name type="scientific">Linderina macrospora</name>
    <dbReference type="NCBI Taxonomy" id="4868"/>
    <lineage>
        <taxon>Eukaryota</taxon>
        <taxon>Fungi</taxon>
        <taxon>Fungi incertae sedis</taxon>
        <taxon>Zoopagomycota</taxon>
        <taxon>Kickxellomycotina</taxon>
        <taxon>Kickxellomycetes</taxon>
        <taxon>Kickxellales</taxon>
        <taxon>Kickxellaceae</taxon>
        <taxon>Linderina</taxon>
    </lineage>
</organism>
<accession>A0ACC1J6T2</accession>
<sequence length="644" mass="67622">MATLPENLVGRDLMPVLPNTPVPDTSLAGRDIVSDIDEDMESLFGDSDSGEEMASLLGDDSDSGESDNTTTHHATARRESTSTSDPQAEPTNLLLLPAGGTLIVATTEEPQHAVDKTKHPRRKRGRKAALSPRSLALEQRQREIDGTVDRLFKAAADAAEEDAKIKLDPSLPLVEKLMLTVDALSKADEVPSTATDATDAQHYLTAFAEISAALVLVEVLDAAIARGDTEPVDTDAIEDMLLKIEALIMMTAVFGKGSAQKSGTALSWKEGAAALAAAAAAAAEADAAAEAANQRDRQRYKRQCIRKHKSSDMHVVQQGSMASPLFAASQCLLTPRSDSVVSTGTVSDSPQNHEPPAPRHGTIGTMTSQIVDAIMFPPLPSSEQLRRSTGHIPYVHCVPSHSPSLVTKVMDASNSVLAASSQMPSMSQQTSSAFLPMNTMVSQLSTSQSPSFTMLAPPFTAPSQNAPRPQNTCTAQELEPRPIPNHASHTVLPSPIAERLARKRKQREMEQSKAVARADFISRAAAVQLRKSKAAAAAEAVAEAAAAAESAASLLAAMQATDVMLADILSAAIVPDSVLPATARPVSIQPDAVPQPADILSATIFPADSISSADALDIDISSIVLSAANVSGSVIPVVDVPVVD</sequence>
<feature type="non-terminal residue" evidence="1">
    <location>
        <position position="644"/>
    </location>
</feature>
<dbReference type="Proteomes" id="UP001150603">
    <property type="component" value="Unassembled WGS sequence"/>
</dbReference>
<gene>
    <name evidence="1" type="ORF">FBU59_004035</name>
</gene>